<accession>A0ABY7NMN8</accession>
<keyword evidence="4" id="KW-1185">Reference proteome</keyword>
<organism evidence="3 4">
    <name type="scientific">Sphingomonas abietis</name>
    <dbReference type="NCBI Taxonomy" id="3012344"/>
    <lineage>
        <taxon>Bacteria</taxon>
        <taxon>Pseudomonadati</taxon>
        <taxon>Pseudomonadota</taxon>
        <taxon>Alphaproteobacteria</taxon>
        <taxon>Sphingomonadales</taxon>
        <taxon>Sphingomonadaceae</taxon>
        <taxon>Sphingomonas</taxon>
    </lineage>
</organism>
<evidence type="ECO:0000256" key="1">
    <source>
        <dbReference type="SAM" id="MobiDB-lite"/>
    </source>
</evidence>
<reference evidence="3 4" key="1">
    <citation type="submission" date="2022-12" db="EMBL/GenBank/DDBJ databases">
        <title>Sphingomonas abieness sp. nov., an endophytic bacterium isolated from Abies koreana.</title>
        <authorList>
            <person name="Jiang L."/>
            <person name="Lee J."/>
        </authorList>
    </citation>
    <scope>NUCLEOTIDE SEQUENCE [LARGE SCALE GENOMIC DNA]</scope>
    <source>
        <strain evidence="4">PAMB 00755</strain>
    </source>
</reference>
<sequence>MRRSRAAFLAFSALSVATAGRSQTPPPEGGDQEIIVEGHTLDAKEIAQAVRTISHPESTGGFDSQYPRWTDRVCVLVAGFPLEGAQFIADRVGQVARGLKLDVGEPGCTPNVFILATNDPTKLIATLRLKRHSLVDGKDVPVLRQVQESHDAVRWIGATSMRGSEGEPPTLNGFAADGRAIPQTNSYNGGSRLVAATRMVLSRETIVVDTTQTDGVNFGQLADYLAFVTLAQLNPHAGAPGVNSILSLFPRGNHAPAGLTAFDKAYLKGLYKSTVNAVGTVQQSQIETSVSDAVGTKKHGTDRQGADPQGQ</sequence>
<keyword evidence="2" id="KW-0732">Signal</keyword>
<dbReference type="EMBL" id="CP115174">
    <property type="protein sequence ID" value="WBO22095.1"/>
    <property type="molecule type" value="Genomic_DNA"/>
</dbReference>
<dbReference type="Proteomes" id="UP001210865">
    <property type="component" value="Chromosome"/>
</dbReference>
<protein>
    <recommendedName>
        <fullName evidence="5">DUF2927 domain-containing protein</fullName>
    </recommendedName>
</protein>
<evidence type="ECO:0000313" key="3">
    <source>
        <dbReference type="EMBL" id="WBO22095.1"/>
    </source>
</evidence>
<dbReference type="RefSeq" id="WP_270076743.1">
    <property type="nucleotide sequence ID" value="NZ_CP115174.1"/>
</dbReference>
<proteinExistence type="predicted"/>
<evidence type="ECO:0000313" key="4">
    <source>
        <dbReference type="Proteomes" id="UP001210865"/>
    </source>
</evidence>
<evidence type="ECO:0008006" key="5">
    <source>
        <dbReference type="Google" id="ProtNLM"/>
    </source>
</evidence>
<gene>
    <name evidence="3" type="ORF">PBT88_18370</name>
</gene>
<evidence type="ECO:0000256" key="2">
    <source>
        <dbReference type="SAM" id="SignalP"/>
    </source>
</evidence>
<feature type="region of interest" description="Disordered" evidence="1">
    <location>
        <begin position="288"/>
        <end position="311"/>
    </location>
</feature>
<feature type="signal peptide" evidence="2">
    <location>
        <begin position="1"/>
        <end position="19"/>
    </location>
</feature>
<feature type="chain" id="PRO_5045701323" description="DUF2927 domain-containing protein" evidence="2">
    <location>
        <begin position="20"/>
        <end position="311"/>
    </location>
</feature>
<name>A0ABY7NMN8_9SPHN</name>